<proteinExistence type="predicted"/>
<dbReference type="Proteomes" id="UP001178461">
    <property type="component" value="Chromosome 8"/>
</dbReference>
<protein>
    <submittedName>
        <fullName evidence="1">Uncharacterized protein</fullName>
    </submittedName>
</protein>
<keyword evidence="2" id="KW-1185">Reference proteome</keyword>
<evidence type="ECO:0000313" key="1">
    <source>
        <dbReference type="EMBL" id="CAI5781846.1"/>
    </source>
</evidence>
<organism evidence="1 2">
    <name type="scientific">Podarcis lilfordi</name>
    <name type="common">Lilford's wall lizard</name>
    <dbReference type="NCBI Taxonomy" id="74358"/>
    <lineage>
        <taxon>Eukaryota</taxon>
        <taxon>Metazoa</taxon>
        <taxon>Chordata</taxon>
        <taxon>Craniata</taxon>
        <taxon>Vertebrata</taxon>
        <taxon>Euteleostomi</taxon>
        <taxon>Lepidosauria</taxon>
        <taxon>Squamata</taxon>
        <taxon>Bifurcata</taxon>
        <taxon>Unidentata</taxon>
        <taxon>Episquamata</taxon>
        <taxon>Laterata</taxon>
        <taxon>Lacertibaenia</taxon>
        <taxon>Lacertidae</taxon>
        <taxon>Podarcis</taxon>
    </lineage>
</organism>
<evidence type="ECO:0000313" key="2">
    <source>
        <dbReference type="Proteomes" id="UP001178461"/>
    </source>
</evidence>
<accession>A0AA35KQQ2</accession>
<name>A0AA35KQQ2_9SAUR</name>
<reference evidence="1" key="1">
    <citation type="submission" date="2022-12" db="EMBL/GenBank/DDBJ databases">
        <authorList>
            <person name="Alioto T."/>
            <person name="Alioto T."/>
            <person name="Gomez Garrido J."/>
        </authorList>
    </citation>
    <scope>NUCLEOTIDE SEQUENCE</scope>
</reference>
<dbReference type="AlphaFoldDB" id="A0AA35KQQ2"/>
<dbReference type="EMBL" id="OX395133">
    <property type="protein sequence ID" value="CAI5781846.1"/>
    <property type="molecule type" value="Genomic_DNA"/>
</dbReference>
<gene>
    <name evidence="1" type="ORF">PODLI_1B023159</name>
</gene>
<sequence length="192" mass="21489">MVPHKRLLHPRAGFKLLLALVPKALDGLLLLWRAVWVILFCYKLCWEAAFDLVQEACSSMTSWLEDIGEAHQGDGLLSSPTTPEPQEAGAEKLGKMVQMLQESSSAMLGQLVGLEAEVQHISQELRAEKLLWSSRYLELLREQQELLVQFQRQDQTLWLQDMEGKSDAQEALGCYTEAGGQRTQAAAELPSP</sequence>